<dbReference type="InterPro" id="IPR006809">
    <property type="entry name" value="TAFII28_dom"/>
</dbReference>
<dbReference type="CDD" id="cd08048">
    <property type="entry name" value="HFD_TAF11"/>
    <property type="match status" value="1"/>
</dbReference>
<keyword evidence="3" id="KW-0805">Transcription regulation</keyword>
<dbReference type="InterPro" id="IPR045127">
    <property type="entry name" value="TAF11-like"/>
</dbReference>
<reference evidence="9" key="2">
    <citation type="submission" date="2024-06" db="UniProtKB">
        <authorList>
            <consortium name="EnsemblMetazoa"/>
        </authorList>
    </citation>
    <scope>IDENTIFICATION</scope>
</reference>
<dbReference type="Proteomes" id="UP000007879">
    <property type="component" value="Unassembled WGS sequence"/>
</dbReference>
<sequence>MGGALEYEGVVLIKMGKKSTKKSGSSTAGTNEEEEPPASKKAKLEDDKVEKSPDKDDDAKEEMGQAEKLQLLVSAFSSQQLDQYEIFRRATFQKSTVKKLMQSVSGGTVSQNVVIAMAGMAKVYVGEIVEAACEARDKMEETGPLKPKHIREAVRKLRQKNKIPNRHKKVLLWR</sequence>
<evidence type="ECO:0000259" key="8">
    <source>
        <dbReference type="Pfam" id="PF04719"/>
    </source>
</evidence>
<feature type="compositionally biased region" description="Basic and acidic residues" evidence="7">
    <location>
        <begin position="42"/>
        <end position="63"/>
    </location>
</feature>
<comment type="subcellular location">
    <subcellularLocation>
        <location evidence="1">Nucleus</location>
    </subcellularLocation>
</comment>
<dbReference type="GeneID" id="100641414"/>
<dbReference type="RefSeq" id="XP_003384395.2">
    <property type="nucleotide sequence ID" value="XM_003384347.3"/>
</dbReference>
<keyword evidence="5" id="KW-0539">Nucleus</keyword>
<dbReference type="Gene3D" id="1.10.20.10">
    <property type="entry name" value="Histone, subunit A"/>
    <property type="match status" value="1"/>
</dbReference>
<evidence type="ECO:0000313" key="9">
    <source>
        <dbReference type="EnsemblMetazoa" id="XP_003384395.2"/>
    </source>
</evidence>
<dbReference type="EnsemblMetazoa" id="XM_003384347.3">
    <property type="protein sequence ID" value="XP_003384395.2"/>
    <property type="gene ID" value="LOC100641414"/>
</dbReference>
<evidence type="ECO:0000256" key="5">
    <source>
        <dbReference type="ARBA" id="ARBA00023242"/>
    </source>
</evidence>
<dbReference type="FunFam" id="1.10.20.10:FF:000061">
    <property type="entry name" value="TFIID subunit"/>
    <property type="match status" value="1"/>
</dbReference>
<evidence type="ECO:0000256" key="7">
    <source>
        <dbReference type="SAM" id="MobiDB-lite"/>
    </source>
</evidence>
<evidence type="ECO:0000256" key="3">
    <source>
        <dbReference type="ARBA" id="ARBA00023015"/>
    </source>
</evidence>
<keyword evidence="10" id="KW-1185">Reference proteome</keyword>
<evidence type="ECO:0000256" key="6">
    <source>
        <dbReference type="ARBA" id="ARBA00072882"/>
    </source>
</evidence>
<dbReference type="GO" id="GO:0016251">
    <property type="term" value="F:RNA polymerase II general transcription initiation factor activity"/>
    <property type="evidence" value="ECO:0007669"/>
    <property type="project" value="TreeGrafter"/>
</dbReference>
<evidence type="ECO:0000313" key="10">
    <source>
        <dbReference type="Proteomes" id="UP000007879"/>
    </source>
</evidence>
<dbReference type="PANTHER" id="PTHR13218">
    <property type="entry name" value="TRANSCRIPTION INITIATION FACTOR TFIID SUBUNIT 11-RELATED"/>
    <property type="match status" value="1"/>
</dbReference>
<dbReference type="SUPFAM" id="SSF47113">
    <property type="entry name" value="Histone-fold"/>
    <property type="match status" value="1"/>
</dbReference>
<dbReference type="PANTHER" id="PTHR13218:SF8">
    <property type="entry name" value="TRANSCRIPTION INITIATION FACTOR TFIID SUBUNIT 11"/>
    <property type="match status" value="1"/>
</dbReference>
<evidence type="ECO:0000256" key="2">
    <source>
        <dbReference type="ARBA" id="ARBA00009788"/>
    </source>
</evidence>
<evidence type="ECO:0000256" key="4">
    <source>
        <dbReference type="ARBA" id="ARBA00023163"/>
    </source>
</evidence>
<dbReference type="AlphaFoldDB" id="A0AAN0IB30"/>
<protein>
    <recommendedName>
        <fullName evidence="6">Transcription initiation factor TFIID subunit 11</fullName>
    </recommendedName>
</protein>
<organism evidence="9 10">
    <name type="scientific">Amphimedon queenslandica</name>
    <name type="common">Sponge</name>
    <dbReference type="NCBI Taxonomy" id="400682"/>
    <lineage>
        <taxon>Eukaryota</taxon>
        <taxon>Metazoa</taxon>
        <taxon>Porifera</taxon>
        <taxon>Demospongiae</taxon>
        <taxon>Heteroscleromorpha</taxon>
        <taxon>Haplosclerida</taxon>
        <taxon>Niphatidae</taxon>
        <taxon>Amphimedon</taxon>
    </lineage>
</organism>
<dbReference type="GO" id="GO:0005669">
    <property type="term" value="C:transcription factor TFIID complex"/>
    <property type="evidence" value="ECO:0007669"/>
    <property type="project" value="InterPro"/>
</dbReference>
<keyword evidence="4" id="KW-0804">Transcription</keyword>
<comment type="similarity">
    <text evidence="2">Belongs to the TAF11 family.</text>
</comment>
<evidence type="ECO:0000256" key="1">
    <source>
        <dbReference type="ARBA" id="ARBA00004123"/>
    </source>
</evidence>
<proteinExistence type="inferred from homology"/>
<name>A0AAN0IB30_AMPQE</name>
<dbReference type="Pfam" id="PF04719">
    <property type="entry name" value="TAFII28"/>
    <property type="match status" value="1"/>
</dbReference>
<dbReference type="GO" id="GO:0051123">
    <property type="term" value="P:RNA polymerase II preinitiation complex assembly"/>
    <property type="evidence" value="ECO:0007669"/>
    <property type="project" value="InterPro"/>
</dbReference>
<dbReference type="KEGG" id="aqu:100641414"/>
<feature type="region of interest" description="Disordered" evidence="7">
    <location>
        <begin position="17"/>
        <end position="63"/>
    </location>
</feature>
<accession>A0AAN0IB30</accession>
<reference evidence="10" key="1">
    <citation type="journal article" date="2010" name="Nature">
        <title>The Amphimedon queenslandica genome and the evolution of animal complexity.</title>
        <authorList>
            <person name="Srivastava M."/>
            <person name="Simakov O."/>
            <person name="Chapman J."/>
            <person name="Fahey B."/>
            <person name="Gauthier M.E."/>
            <person name="Mitros T."/>
            <person name="Richards G.S."/>
            <person name="Conaco C."/>
            <person name="Dacre M."/>
            <person name="Hellsten U."/>
            <person name="Larroux C."/>
            <person name="Putnam N.H."/>
            <person name="Stanke M."/>
            <person name="Adamska M."/>
            <person name="Darling A."/>
            <person name="Degnan S.M."/>
            <person name="Oakley T.H."/>
            <person name="Plachetzki D.C."/>
            <person name="Zhai Y."/>
            <person name="Adamski M."/>
            <person name="Calcino A."/>
            <person name="Cummins S.F."/>
            <person name="Goodstein D.M."/>
            <person name="Harris C."/>
            <person name="Jackson D.J."/>
            <person name="Leys S.P."/>
            <person name="Shu S."/>
            <person name="Woodcroft B.J."/>
            <person name="Vervoort M."/>
            <person name="Kosik K.S."/>
            <person name="Manning G."/>
            <person name="Degnan B.M."/>
            <person name="Rokhsar D.S."/>
        </authorList>
    </citation>
    <scope>NUCLEOTIDE SEQUENCE [LARGE SCALE GENOMIC DNA]</scope>
</reference>
<dbReference type="GO" id="GO:0046982">
    <property type="term" value="F:protein heterodimerization activity"/>
    <property type="evidence" value="ECO:0007669"/>
    <property type="project" value="InterPro"/>
</dbReference>
<feature type="domain" description="TAFII28-like protein" evidence="8">
    <location>
        <begin position="71"/>
        <end position="156"/>
    </location>
</feature>
<dbReference type="InterPro" id="IPR009072">
    <property type="entry name" value="Histone-fold"/>
</dbReference>